<organism evidence="2 3">
    <name type="scientific">Rotaria socialis</name>
    <dbReference type="NCBI Taxonomy" id="392032"/>
    <lineage>
        <taxon>Eukaryota</taxon>
        <taxon>Metazoa</taxon>
        <taxon>Spiralia</taxon>
        <taxon>Gnathifera</taxon>
        <taxon>Rotifera</taxon>
        <taxon>Eurotatoria</taxon>
        <taxon>Bdelloidea</taxon>
        <taxon>Philodinida</taxon>
        <taxon>Philodinidae</taxon>
        <taxon>Rotaria</taxon>
    </lineage>
</organism>
<evidence type="ECO:0000313" key="3">
    <source>
        <dbReference type="Proteomes" id="UP000663848"/>
    </source>
</evidence>
<dbReference type="Proteomes" id="UP000663848">
    <property type="component" value="Unassembled WGS sequence"/>
</dbReference>
<accession>A0A820VSD9</accession>
<reference evidence="2" key="1">
    <citation type="submission" date="2021-02" db="EMBL/GenBank/DDBJ databases">
        <authorList>
            <person name="Nowell W R."/>
        </authorList>
    </citation>
    <scope>NUCLEOTIDE SEQUENCE</scope>
</reference>
<gene>
    <name evidence="1" type="ORF">GRG538_LOCUS30948</name>
    <name evidence="2" type="ORF">QYT958_LOCUS5108</name>
</gene>
<dbReference type="AlphaFoldDB" id="A0A820VSD9"/>
<name>A0A820VSD9_9BILA</name>
<proteinExistence type="predicted"/>
<comment type="caution">
    <text evidence="2">The sequence shown here is derived from an EMBL/GenBank/DDBJ whole genome shotgun (WGS) entry which is preliminary data.</text>
</comment>
<protein>
    <submittedName>
        <fullName evidence="2">Uncharacterized protein</fullName>
    </submittedName>
</protein>
<dbReference type="Proteomes" id="UP000663872">
    <property type="component" value="Unassembled WGS sequence"/>
</dbReference>
<dbReference type="EMBL" id="CAJOBR010000412">
    <property type="protein sequence ID" value="CAF4506335.1"/>
    <property type="molecule type" value="Genomic_DNA"/>
</dbReference>
<evidence type="ECO:0000313" key="2">
    <source>
        <dbReference type="EMBL" id="CAF4506335.1"/>
    </source>
</evidence>
<evidence type="ECO:0000313" key="1">
    <source>
        <dbReference type="EMBL" id="CAF3742802.1"/>
    </source>
</evidence>
<dbReference type="EMBL" id="CAJNYT010005415">
    <property type="protein sequence ID" value="CAF3742802.1"/>
    <property type="molecule type" value="Genomic_DNA"/>
</dbReference>
<sequence length="254" mass="29318">MILVEKVSTSAIINGTKTNTVLNSSVPRVLQNFVLVWLDAAIDESNKDVKQPIQHLQNIIASIRIFPDSEQFIDFLSDIKDEEVFLVVTGSLGHHLVSGIEIHTWVQLNFIYVLDDKLTTQEQWAQTTWKVKGVYAQLESVCETLKIKLRHCDRSMISMNFSGIDPLCMYTQLLKESLLEIEDNDEKSIKEFVDYCRLQSDILEQDINKTNGCRHLHYDIEALYREQQKPRPQGGDRTVELPTLELHKNKILFE</sequence>